<accession>A0AAD8VSX2</accession>
<dbReference type="PANTHER" id="PTHR47150">
    <property type="entry name" value="OS12G0169200 PROTEIN"/>
    <property type="match status" value="1"/>
</dbReference>
<evidence type="ECO:0000313" key="1">
    <source>
        <dbReference type="EMBL" id="KAK1616626.1"/>
    </source>
</evidence>
<evidence type="ECO:0008006" key="3">
    <source>
        <dbReference type="Google" id="ProtNLM"/>
    </source>
</evidence>
<dbReference type="InterPro" id="IPR006912">
    <property type="entry name" value="Harbinger_derived_prot"/>
</dbReference>
<protein>
    <recommendedName>
        <fullName evidence="3">DDE Tnp4 domain-containing protein</fullName>
    </recommendedName>
</protein>
<organism evidence="1 2">
    <name type="scientific">Lolium multiflorum</name>
    <name type="common">Italian ryegrass</name>
    <name type="synonym">Lolium perenne subsp. multiflorum</name>
    <dbReference type="NCBI Taxonomy" id="4521"/>
    <lineage>
        <taxon>Eukaryota</taxon>
        <taxon>Viridiplantae</taxon>
        <taxon>Streptophyta</taxon>
        <taxon>Embryophyta</taxon>
        <taxon>Tracheophyta</taxon>
        <taxon>Spermatophyta</taxon>
        <taxon>Magnoliopsida</taxon>
        <taxon>Liliopsida</taxon>
        <taxon>Poales</taxon>
        <taxon>Poaceae</taxon>
        <taxon>BOP clade</taxon>
        <taxon>Pooideae</taxon>
        <taxon>Poodae</taxon>
        <taxon>Poeae</taxon>
        <taxon>Poeae Chloroplast Group 2 (Poeae type)</taxon>
        <taxon>Loliodinae</taxon>
        <taxon>Loliinae</taxon>
        <taxon>Lolium</taxon>
    </lineage>
</organism>
<reference evidence="1" key="1">
    <citation type="submission" date="2023-07" db="EMBL/GenBank/DDBJ databases">
        <title>A chromosome-level genome assembly of Lolium multiflorum.</title>
        <authorList>
            <person name="Chen Y."/>
            <person name="Copetti D."/>
            <person name="Kolliker R."/>
            <person name="Studer B."/>
        </authorList>
    </citation>
    <scope>NUCLEOTIDE SEQUENCE</scope>
    <source>
        <strain evidence="1">02402/16</strain>
        <tissue evidence="1">Leaf</tissue>
    </source>
</reference>
<dbReference type="Pfam" id="PF04827">
    <property type="entry name" value="Plant_tran"/>
    <property type="match status" value="1"/>
</dbReference>
<evidence type="ECO:0000313" key="2">
    <source>
        <dbReference type="Proteomes" id="UP001231189"/>
    </source>
</evidence>
<comment type="caution">
    <text evidence="1">The sequence shown here is derived from an EMBL/GenBank/DDBJ whole genome shotgun (WGS) entry which is preliminary data.</text>
</comment>
<gene>
    <name evidence="1" type="ORF">QYE76_022143</name>
</gene>
<keyword evidence="2" id="KW-1185">Reference proteome</keyword>
<dbReference type="AlphaFoldDB" id="A0AAD8VSX2"/>
<name>A0AAD8VSX2_LOLMU</name>
<dbReference type="EMBL" id="JAUUTY010000006">
    <property type="protein sequence ID" value="KAK1616626.1"/>
    <property type="molecule type" value="Genomic_DNA"/>
</dbReference>
<sequence>MEAYFATCLEATRKDVERAFGVLQQRFTIVRYPALTWSESQTWEVMNACVIMHSMIIESERDEPVQDDQPFDYQGPLAEVEPLLTIKLQTLGPIAANASQHCYKAQRRRRALFFYQPEEAVFGEFSVDRLDGI</sequence>
<proteinExistence type="predicted"/>
<dbReference type="PANTHER" id="PTHR47150:SF5">
    <property type="entry name" value="OS07G0546750 PROTEIN"/>
    <property type="match status" value="1"/>
</dbReference>
<dbReference type="Proteomes" id="UP001231189">
    <property type="component" value="Unassembled WGS sequence"/>
</dbReference>